<protein>
    <submittedName>
        <fullName evidence="1">Uncharacterized protein</fullName>
    </submittedName>
</protein>
<dbReference type="AlphaFoldDB" id="K6DAF4"/>
<sequence length="76" mass="8912">MYKKLCTKCHQPSFSSSDRDKWLCPNCNNDLTHVTPKDAETSQNDRPQLFIIKKDYLEQTPELNAKIKPYAFKSFD</sequence>
<dbReference type="STRING" id="1117379.BABA_08696"/>
<keyword evidence="2" id="KW-1185">Reference proteome</keyword>
<reference evidence="1 2" key="1">
    <citation type="journal article" date="2012" name="Front. Microbiol.">
        <title>Redundancy and modularity in membrane-associated dissimilatory nitrate reduction in Bacillus.</title>
        <authorList>
            <person name="Heylen K."/>
            <person name="Keltjens J."/>
        </authorList>
    </citation>
    <scope>NUCLEOTIDE SEQUENCE [LARGE SCALE GENOMIC DNA]</scope>
    <source>
        <strain evidence="2">LMG 21833T</strain>
    </source>
</reference>
<dbReference type="OrthoDB" id="2376828at2"/>
<proteinExistence type="predicted"/>
<dbReference type="EMBL" id="AJLS01000055">
    <property type="protein sequence ID" value="EKN69492.1"/>
    <property type="molecule type" value="Genomic_DNA"/>
</dbReference>
<dbReference type="Proteomes" id="UP000006316">
    <property type="component" value="Unassembled WGS sequence"/>
</dbReference>
<dbReference type="RefSeq" id="WP_007084760.1">
    <property type="nucleotide sequence ID" value="NZ_AJLS01000055.1"/>
</dbReference>
<evidence type="ECO:0000313" key="2">
    <source>
        <dbReference type="Proteomes" id="UP000006316"/>
    </source>
</evidence>
<comment type="caution">
    <text evidence="1">The sequence shown here is derived from an EMBL/GenBank/DDBJ whole genome shotgun (WGS) entry which is preliminary data.</text>
</comment>
<name>K6DAF4_9BACI</name>
<evidence type="ECO:0000313" key="1">
    <source>
        <dbReference type="EMBL" id="EKN69492.1"/>
    </source>
</evidence>
<accession>K6DAF4</accession>
<organism evidence="1 2">
    <name type="scientific">Neobacillus bataviensis LMG 21833</name>
    <dbReference type="NCBI Taxonomy" id="1117379"/>
    <lineage>
        <taxon>Bacteria</taxon>
        <taxon>Bacillati</taxon>
        <taxon>Bacillota</taxon>
        <taxon>Bacilli</taxon>
        <taxon>Bacillales</taxon>
        <taxon>Bacillaceae</taxon>
        <taxon>Neobacillus</taxon>
    </lineage>
</organism>
<gene>
    <name evidence="1" type="ORF">BABA_08696</name>
</gene>